<dbReference type="GO" id="GO:0006351">
    <property type="term" value="P:DNA-templated transcription"/>
    <property type="evidence" value="ECO:0007669"/>
    <property type="project" value="InterPro"/>
</dbReference>
<dbReference type="InterPro" id="IPR051059">
    <property type="entry name" value="VerF-like"/>
</dbReference>
<dbReference type="SMART" id="SM00355">
    <property type="entry name" value="ZnF_C2H2"/>
    <property type="match status" value="2"/>
</dbReference>
<dbReference type="GO" id="GO:0000978">
    <property type="term" value="F:RNA polymerase II cis-regulatory region sequence-specific DNA binding"/>
    <property type="evidence" value="ECO:0007669"/>
    <property type="project" value="InterPro"/>
</dbReference>
<dbReference type="GO" id="GO:0000981">
    <property type="term" value="F:DNA-binding transcription factor activity, RNA polymerase II-specific"/>
    <property type="evidence" value="ECO:0007669"/>
    <property type="project" value="InterPro"/>
</dbReference>
<keyword evidence="4 7" id="KW-0863">Zinc-finger</keyword>
<evidence type="ECO:0000256" key="5">
    <source>
        <dbReference type="ARBA" id="ARBA00022833"/>
    </source>
</evidence>
<dbReference type="RefSeq" id="XP_040701123.1">
    <property type="nucleotide sequence ID" value="XM_040852360.1"/>
</dbReference>
<feature type="domain" description="C2H2-type" evidence="8">
    <location>
        <begin position="14"/>
        <end position="42"/>
    </location>
</feature>
<evidence type="ECO:0000256" key="2">
    <source>
        <dbReference type="ARBA" id="ARBA00022723"/>
    </source>
</evidence>
<dbReference type="GO" id="GO:0008270">
    <property type="term" value="F:zinc ion binding"/>
    <property type="evidence" value="ECO:0007669"/>
    <property type="project" value="UniProtKB-KW"/>
</dbReference>
<evidence type="ECO:0000313" key="10">
    <source>
        <dbReference type="Proteomes" id="UP000184356"/>
    </source>
</evidence>
<accession>A0A1L9TD23</accession>
<dbReference type="InterPro" id="IPR013087">
    <property type="entry name" value="Znf_C2H2_type"/>
</dbReference>
<dbReference type="SUPFAM" id="SSF57667">
    <property type="entry name" value="beta-beta-alpha zinc fingers"/>
    <property type="match status" value="1"/>
</dbReference>
<dbReference type="PROSITE" id="PS00028">
    <property type="entry name" value="ZINC_FINGER_C2H2_1"/>
    <property type="match status" value="1"/>
</dbReference>
<reference evidence="10" key="1">
    <citation type="journal article" date="2017" name="Genome Biol.">
        <title>Comparative genomics reveals high biological diversity and specific adaptations in the industrially and medically important fungal genus Aspergillus.</title>
        <authorList>
            <person name="de Vries R.P."/>
            <person name="Riley R."/>
            <person name="Wiebenga A."/>
            <person name="Aguilar-Osorio G."/>
            <person name="Amillis S."/>
            <person name="Uchima C.A."/>
            <person name="Anderluh G."/>
            <person name="Asadollahi M."/>
            <person name="Askin M."/>
            <person name="Barry K."/>
            <person name="Battaglia E."/>
            <person name="Bayram O."/>
            <person name="Benocci T."/>
            <person name="Braus-Stromeyer S.A."/>
            <person name="Caldana C."/>
            <person name="Canovas D."/>
            <person name="Cerqueira G.C."/>
            <person name="Chen F."/>
            <person name="Chen W."/>
            <person name="Choi C."/>
            <person name="Clum A."/>
            <person name="Dos Santos R.A."/>
            <person name="Damasio A.R."/>
            <person name="Diallinas G."/>
            <person name="Emri T."/>
            <person name="Fekete E."/>
            <person name="Flipphi M."/>
            <person name="Freyberg S."/>
            <person name="Gallo A."/>
            <person name="Gournas C."/>
            <person name="Habgood R."/>
            <person name="Hainaut M."/>
            <person name="Harispe M.L."/>
            <person name="Henrissat B."/>
            <person name="Hilden K.S."/>
            <person name="Hope R."/>
            <person name="Hossain A."/>
            <person name="Karabika E."/>
            <person name="Karaffa L."/>
            <person name="Karanyi Z."/>
            <person name="Krasevec N."/>
            <person name="Kuo A."/>
            <person name="Kusch H."/>
            <person name="LaButti K."/>
            <person name="Lagendijk E.L."/>
            <person name="Lapidus A."/>
            <person name="Levasseur A."/>
            <person name="Lindquist E."/>
            <person name="Lipzen A."/>
            <person name="Logrieco A.F."/>
            <person name="MacCabe A."/>
            <person name="Maekelae M.R."/>
            <person name="Malavazi I."/>
            <person name="Melin P."/>
            <person name="Meyer V."/>
            <person name="Mielnichuk N."/>
            <person name="Miskei M."/>
            <person name="Molnar A.P."/>
            <person name="Mule G."/>
            <person name="Ngan C.Y."/>
            <person name="Orejas M."/>
            <person name="Orosz E."/>
            <person name="Ouedraogo J.P."/>
            <person name="Overkamp K.M."/>
            <person name="Park H.-S."/>
            <person name="Perrone G."/>
            <person name="Piumi F."/>
            <person name="Punt P.J."/>
            <person name="Ram A.F."/>
            <person name="Ramon A."/>
            <person name="Rauscher S."/>
            <person name="Record E."/>
            <person name="Riano-Pachon D.M."/>
            <person name="Robert V."/>
            <person name="Roehrig J."/>
            <person name="Ruller R."/>
            <person name="Salamov A."/>
            <person name="Salih N.S."/>
            <person name="Samson R.A."/>
            <person name="Sandor E."/>
            <person name="Sanguinetti M."/>
            <person name="Schuetze T."/>
            <person name="Sepcic K."/>
            <person name="Shelest E."/>
            <person name="Sherlock G."/>
            <person name="Sophianopoulou V."/>
            <person name="Squina F.M."/>
            <person name="Sun H."/>
            <person name="Susca A."/>
            <person name="Todd R.B."/>
            <person name="Tsang A."/>
            <person name="Unkles S.E."/>
            <person name="van de Wiele N."/>
            <person name="van Rossen-Uffink D."/>
            <person name="Oliveira J.V."/>
            <person name="Vesth T.C."/>
            <person name="Visser J."/>
            <person name="Yu J.-H."/>
            <person name="Zhou M."/>
            <person name="Andersen M.R."/>
            <person name="Archer D.B."/>
            <person name="Baker S.E."/>
            <person name="Benoit I."/>
            <person name="Brakhage A.A."/>
            <person name="Braus G.H."/>
            <person name="Fischer R."/>
            <person name="Frisvad J.C."/>
            <person name="Goldman G.H."/>
            <person name="Houbraken J."/>
            <person name="Oakley B."/>
            <person name="Pocsi I."/>
            <person name="Scazzocchio C."/>
            <person name="Seiboth B."/>
            <person name="vanKuyk P.A."/>
            <person name="Wortman J."/>
            <person name="Dyer P.S."/>
            <person name="Grigoriev I.V."/>
        </authorList>
    </citation>
    <scope>NUCLEOTIDE SEQUENCE [LARGE SCALE GENOMIC DNA]</scope>
    <source>
        <strain evidence="10">CBS 593.65</strain>
    </source>
</reference>
<dbReference type="Proteomes" id="UP000184356">
    <property type="component" value="Unassembled WGS sequence"/>
</dbReference>
<proteinExistence type="predicted"/>
<evidence type="ECO:0000256" key="1">
    <source>
        <dbReference type="ARBA" id="ARBA00004123"/>
    </source>
</evidence>
<name>A0A1L9TD23_9EURO</name>
<evidence type="ECO:0000259" key="8">
    <source>
        <dbReference type="PROSITE" id="PS50157"/>
    </source>
</evidence>
<dbReference type="STRING" id="1036612.A0A1L9TD23"/>
<keyword evidence="2" id="KW-0479">Metal-binding</keyword>
<dbReference type="PROSITE" id="PS50157">
    <property type="entry name" value="ZINC_FINGER_C2H2_2"/>
    <property type="match status" value="1"/>
</dbReference>
<comment type="subcellular location">
    <subcellularLocation>
        <location evidence="1">Nucleus</location>
    </subcellularLocation>
</comment>
<gene>
    <name evidence="9" type="ORF">ASPSYDRAFT_90613</name>
</gene>
<keyword evidence="3" id="KW-0677">Repeat</keyword>
<organism evidence="9 10">
    <name type="scientific">Aspergillus sydowii CBS 593.65</name>
    <dbReference type="NCBI Taxonomy" id="1036612"/>
    <lineage>
        <taxon>Eukaryota</taxon>
        <taxon>Fungi</taxon>
        <taxon>Dikarya</taxon>
        <taxon>Ascomycota</taxon>
        <taxon>Pezizomycotina</taxon>
        <taxon>Eurotiomycetes</taxon>
        <taxon>Eurotiomycetidae</taxon>
        <taxon>Eurotiales</taxon>
        <taxon>Aspergillaceae</taxon>
        <taxon>Aspergillus</taxon>
        <taxon>Aspergillus subgen. Nidulantes</taxon>
    </lineage>
</organism>
<dbReference type="GO" id="GO:0005634">
    <property type="term" value="C:nucleus"/>
    <property type="evidence" value="ECO:0007669"/>
    <property type="project" value="UniProtKB-SubCell"/>
</dbReference>
<dbReference type="EMBL" id="KV878588">
    <property type="protein sequence ID" value="OJJ57317.1"/>
    <property type="molecule type" value="Genomic_DNA"/>
</dbReference>
<sequence>MADCAESTGLSRPFPCSECPKSFTRSENLKRHKLARHGGTSRKAFECAGCHARFSRSDVYKRHRHRCRVLDQVGLAGRGDSSPPEIAETIASLVVPEPLLNSGHSPLHDAYSQAQAASPPLVTPREGTASYIKAYFENFHPAFPLLHRPTFPIPSSPEVLINIVAVIGSLYPTPSCNPSDSEECAKWRQDTWKHGSTQLHGMVAAERGEVRQIWVLQAAILHIIYGAYSRDSANFDEAKRLLRNIVDATRELGSLIQGIAVPDFLPSISQRNDLVDQVDSETPYMRLTSYINTESLKVSLYALIFVDSYVFLPSNARPLLSPMEFAWELPFPSDLWEAPNSQVWIQRVNEHFGVLSEDYLYSSRRIATASLSIATQQLMTESPSPELFAALAASPFATLCVLANINTLIRDFTRCYYQMPPSPADPSAFHILTQAQNKQVYSAMRAISKIAKDQACTSESSHFPLWRTIEILYCFIKISLCRPDPLLIGGIVDNGIFAGLATSIHLTLGNYVAVRRSAPLLQPHLWGDEGILTLLADLANALSQIAGEEGGRRCREPPWVTASSYGILLCMWAALRRAGKDIRNHLDTFNELPRTSESSMLIFNTLVEAVAVSTGGGERDPRIWSTDRDSFVGLLEQGEDLYISLLRRTCRDRSVWGLGPSMVTVVEEVLAAPPSTGLA</sequence>
<dbReference type="FunFam" id="3.30.160.60:FF:000100">
    <property type="entry name" value="Zinc finger 45-like"/>
    <property type="match status" value="1"/>
</dbReference>
<dbReference type="PANTHER" id="PTHR40626">
    <property type="entry name" value="MIP31509P"/>
    <property type="match status" value="1"/>
</dbReference>
<dbReference type="InterPro" id="IPR007219">
    <property type="entry name" value="XnlR_reg_dom"/>
</dbReference>
<evidence type="ECO:0000256" key="6">
    <source>
        <dbReference type="ARBA" id="ARBA00023242"/>
    </source>
</evidence>
<dbReference type="Pfam" id="PF04082">
    <property type="entry name" value="Fungal_trans"/>
    <property type="match status" value="1"/>
</dbReference>
<evidence type="ECO:0000313" key="9">
    <source>
        <dbReference type="EMBL" id="OJJ57317.1"/>
    </source>
</evidence>
<keyword evidence="10" id="KW-1185">Reference proteome</keyword>
<dbReference type="Pfam" id="PF00096">
    <property type="entry name" value="zf-C2H2"/>
    <property type="match status" value="1"/>
</dbReference>
<protein>
    <recommendedName>
        <fullName evidence="8">C2H2-type domain-containing protein</fullName>
    </recommendedName>
</protein>
<evidence type="ECO:0000256" key="4">
    <source>
        <dbReference type="ARBA" id="ARBA00022771"/>
    </source>
</evidence>
<dbReference type="VEuPathDB" id="FungiDB:ASPSYDRAFT_90613"/>
<evidence type="ECO:0000256" key="3">
    <source>
        <dbReference type="ARBA" id="ARBA00022737"/>
    </source>
</evidence>
<dbReference type="InterPro" id="IPR036236">
    <property type="entry name" value="Znf_C2H2_sf"/>
</dbReference>
<dbReference type="AlphaFoldDB" id="A0A1L9TD23"/>
<dbReference type="OrthoDB" id="1405595at2759"/>
<keyword evidence="5" id="KW-0862">Zinc</keyword>
<dbReference type="CDD" id="cd12148">
    <property type="entry name" value="fungal_TF_MHR"/>
    <property type="match status" value="1"/>
</dbReference>
<keyword evidence="6" id="KW-0539">Nucleus</keyword>
<dbReference type="GO" id="GO:0000785">
    <property type="term" value="C:chromatin"/>
    <property type="evidence" value="ECO:0007669"/>
    <property type="project" value="TreeGrafter"/>
</dbReference>
<dbReference type="Gene3D" id="3.30.160.60">
    <property type="entry name" value="Classic Zinc Finger"/>
    <property type="match status" value="1"/>
</dbReference>
<evidence type="ECO:0000256" key="7">
    <source>
        <dbReference type="PROSITE-ProRule" id="PRU00042"/>
    </source>
</evidence>
<dbReference type="PANTHER" id="PTHR40626:SF11">
    <property type="entry name" value="ZINC FINGER PROTEIN YPR022C"/>
    <property type="match status" value="1"/>
</dbReference>
<dbReference type="GeneID" id="63768433"/>